<dbReference type="SUPFAM" id="SSF64288">
    <property type="entry name" value="Chorismate lyase-like"/>
    <property type="match status" value="1"/>
</dbReference>
<protein>
    <submittedName>
        <fullName evidence="6">HTH-type transcriptional repressor YvoA</fullName>
    </submittedName>
</protein>
<dbReference type="PROSITE" id="PS50949">
    <property type="entry name" value="HTH_GNTR"/>
    <property type="match status" value="1"/>
</dbReference>
<dbReference type="Gene3D" id="3.40.1410.10">
    <property type="entry name" value="Chorismate lyase-like"/>
    <property type="match status" value="1"/>
</dbReference>
<sequence>MTDGRTATIHHSVLADELQQEIVSGAYNVGERFPTEADLQERFGVGRYTVRKALKVLTERGMIARKRKSGSVVTSTKPLSQYIHSLRDIRGLTEFGRSTDLAIKQQGFVVLEKTDQDTGGRYYRLAGLRRRKADNMPLCWSEILIAEAYADIRNQGTGDDSPIYEKILEKYELKLGYVEQSVSAIPLNPAMRDLLEAGEEVAALMVERKYFEAGGTVFERSRNIYPGMRYVMTNVFRER</sequence>
<evidence type="ECO:0000256" key="2">
    <source>
        <dbReference type="ARBA" id="ARBA00023125"/>
    </source>
</evidence>
<organism evidence="5 7">
    <name type="scientific">Roseovarius indicus</name>
    <dbReference type="NCBI Taxonomy" id="540747"/>
    <lineage>
        <taxon>Bacteria</taxon>
        <taxon>Pseudomonadati</taxon>
        <taxon>Pseudomonadota</taxon>
        <taxon>Alphaproteobacteria</taxon>
        <taxon>Rhodobacterales</taxon>
        <taxon>Roseobacteraceae</taxon>
        <taxon>Roseovarius</taxon>
    </lineage>
</organism>
<evidence type="ECO:0000256" key="1">
    <source>
        <dbReference type="ARBA" id="ARBA00023015"/>
    </source>
</evidence>
<evidence type="ECO:0000313" key="8">
    <source>
        <dbReference type="Proteomes" id="UP000325785"/>
    </source>
</evidence>
<dbReference type="Pfam" id="PF00392">
    <property type="entry name" value="GntR"/>
    <property type="match status" value="1"/>
</dbReference>
<accession>A0A0T5PB12</accession>
<keyword evidence="3" id="KW-0804">Transcription</keyword>
<dbReference type="PRINTS" id="PR00035">
    <property type="entry name" value="HTHGNTR"/>
</dbReference>
<dbReference type="OrthoDB" id="9028214at2"/>
<dbReference type="CDD" id="cd07377">
    <property type="entry name" value="WHTH_GntR"/>
    <property type="match status" value="1"/>
</dbReference>
<evidence type="ECO:0000313" key="5">
    <source>
        <dbReference type="EMBL" id="KRS18473.1"/>
    </source>
</evidence>
<dbReference type="PANTHER" id="PTHR44846:SF1">
    <property type="entry name" value="MANNOSYL-D-GLYCERATE TRANSPORT_METABOLISM SYSTEM REPRESSOR MNGR-RELATED"/>
    <property type="match status" value="1"/>
</dbReference>
<gene>
    <name evidence="6" type="primary">yvoA_1</name>
    <name evidence="6" type="ORF">RIdsm_01241</name>
    <name evidence="5" type="ORF">XM52_06550</name>
</gene>
<name>A0A0T5PB12_9RHOB</name>
<reference evidence="6 8" key="2">
    <citation type="submission" date="2018-08" db="EMBL/GenBank/DDBJ databases">
        <title>Genetic Globetrotter - A new plasmid hitch-hiking vast phylogenetic and geographic distances.</title>
        <authorList>
            <person name="Vollmers J."/>
            <person name="Petersen J."/>
        </authorList>
    </citation>
    <scope>NUCLEOTIDE SEQUENCE [LARGE SCALE GENOMIC DNA]</scope>
    <source>
        <strain evidence="6 8">DSM 26383</strain>
    </source>
</reference>
<evidence type="ECO:0000313" key="6">
    <source>
        <dbReference type="EMBL" id="QEW25454.1"/>
    </source>
</evidence>
<keyword evidence="1" id="KW-0805">Transcription regulation</keyword>
<proteinExistence type="predicted"/>
<evidence type="ECO:0000259" key="4">
    <source>
        <dbReference type="PROSITE" id="PS50949"/>
    </source>
</evidence>
<dbReference type="EMBL" id="LAXI01000003">
    <property type="protein sequence ID" value="KRS18473.1"/>
    <property type="molecule type" value="Genomic_DNA"/>
</dbReference>
<dbReference type="Pfam" id="PF07702">
    <property type="entry name" value="UTRA"/>
    <property type="match status" value="1"/>
</dbReference>
<dbReference type="InterPro" id="IPR036390">
    <property type="entry name" value="WH_DNA-bd_sf"/>
</dbReference>
<dbReference type="Gene3D" id="1.10.10.10">
    <property type="entry name" value="Winged helix-like DNA-binding domain superfamily/Winged helix DNA-binding domain"/>
    <property type="match status" value="1"/>
</dbReference>
<keyword evidence="2" id="KW-0238">DNA-binding</keyword>
<dbReference type="KEGG" id="rid:RIdsm_01241"/>
<dbReference type="InterPro" id="IPR028978">
    <property type="entry name" value="Chorismate_lyase_/UTRA_dom_sf"/>
</dbReference>
<dbReference type="InterPro" id="IPR011663">
    <property type="entry name" value="UTRA"/>
</dbReference>
<dbReference type="SMART" id="SM00866">
    <property type="entry name" value="UTRA"/>
    <property type="match status" value="1"/>
</dbReference>
<dbReference type="STRING" id="540747.SAMN04488031_104305"/>
<dbReference type="GO" id="GO:0003677">
    <property type="term" value="F:DNA binding"/>
    <property type="evidence" value="ECO:0007669"/>
    <property type="project" value="UniProtKB-KW"/>
</dbReference>
<dbReference type="Proteomes" id="UP000051401">
    <property type="component" value="Unassembled WGS sequence"/>
</dbReference>
<dbReference type="AlphaFoldDB" id="A0A0T5PB12"/>
<reference evidence="5 7" key="1">
    <citation type="submission" date="2015-04" db="EMBL/GenBank/DDBJ databases">
        <title>The draft genome sequence of Roseovarius indicus B108T.</title>
        <authorList>
            <person name="Li G."/>
            <person name="Lai Q."/>
            <person name="Shao Z."/>
            <person name="Yan P."/>
        </authorList>
    </citation>
    <scope>NUCLEOTIDE SEQUENCE [LARGE SCALE GENOMIC DNA]</scope>
    <source>
        <strain evidence="5 7">B108</strain>
    </source>
</reference>
<dbReference type="SMART" id="SM00345">
    <property type="entry name" value="HTH_GNTR"/>
    <property type="match status" value="1"/>
</dbReference>
<dbReference type="InterPro" id="IPR000524">
    <property type="entry name" value="Tscrpt_reg_HTH_GntR"/>
</dbReference>
<dbReference type="PANTHER" id="PTHR44846">
    <property type="entry name" value="MANNOSYL-D-GLYCERATE TRANSPORT/METABOLISM SYSTEM REPRESSOR MNGR-RELATED"/>
    <property type="match status" value="1"/>
</dbReference>
<keyword evidence="7" id="KW-1185">Reference proteome</keyword>
<dbReference type="SUPFAM" id="SSF46785">
    <property type="entry name" value="Winged helix' DNA-binding domain"/>
    <property type="match status" value="1"/>
</dbReference>
<dbReference type="EMBL" id="CP031598">
    <property type="protein sequence ID" value="QEW25454.1"/>
    <property type="molecule type" value="Genomic_DNA"/>
</dbReference>
<dbReference type="GO" id="GO:0003700">
    <property type="term" value="F:DNA-binding transcription factor activity"/>
    <property type="evidence" value="ECO:0007669"/>
    <property type="project" value="InterPro"/>
</dbReference>
<dbReference type="PATRIC" id="fig|540747.5.peg.3671"/>
<feature type="domain" description="HTH gntR-type" evidence="4">
    <location>
        <begin position="8"/>
        <end position="76"/>
    </location>
</feature>
<dbReference type="RefSeq" id="WP_057814533.1">
    <property type="nucleotide sequence ID" value="NZ_CP031598.1"/>
</dbReference>
<evidence type="ECO:0000256" key="3">
    <source>
        <dbReference type="ARBA" id="ARBA00023163"/>
    </source>
</evidence>
<dbReference type="Proteomes" id="UP000325785">
    <property type="component" value="Chromosome"/>
</dbReference>
<dbReference type="InterPro" id="IPR050679">
    <property type="entry name" value="Bact_HTH_transcr_reg"/>
</dbReference>
<dbReference type="GO" id="GO:0045892">
    <property type="term" value="P:negative regulation of DNA-templated transcription"/>
    <property type="evidence" value="ECO:0007669"/>
    <property type="project" value="TreeGrafter"/>
</dbReference>
<evidence type="ECO:0000313" key="7">
    <source>
        <dbReference type="Proteomes" id="UP000051401"/>
    </source>
</evidence>
<dbReference type="InterPro" id="IPR036388">
    <property type="entry name" value="WH-like_DNA-bd_sf"/>
</dbReference>